<dbReference type="EMBL" id="JASBWV010000001">
    <property type="protein sequence ID" value="KAJ9128209.1"/>
    <property type="molecule type" value="Genomic_DNA"/>
</dbReference>
<organism evidence="1 2">
    <name type="scientific">Naganishia onofrii</name>
    <dbReference type="NCBI Taxonomy" id="1851511"/>
    <lineage>
        <taxon>Eukaryota</taxon>
        <taxon>Fungi</taxon>
        <taxon>Dikarya</taxon>
        <taxon>Basidiomycota</taxon>
        <taxon>Agaricomycotina</taxon>
        <taxon>Tremellomycetes</taxon>
        <taxon>Filobasidiales</taxon>
        <taxon>Filobasidiaceae</taxon>
        <taxon>Naganishia</taxon>
    </lineage>
</organism>
<name>A0ACC2XX84_9TREE</name>
<comment type="caution">
    <text evidence="1">The sequence shown here is derived from an EMBL/GenBank/DDBJ whole genome shotgun (WGS) entry which is preliminary data.</text>
</comment>
<accession>A0ACC2XX84</accession>
<keyword evidence="2" id="KW-1185">Reference proteome</keyword>
<sequence>MDDVADSDRDLRESENQLGRRNTRVTLKGKGMYTQADLDKDGRIDVIFDLKHDGPLELPEQYALSVAEQGIESEKAPYLAFSKWKTTSSSDPFAPDCPALSIVIQLVGSRGDVQPYLSLAIELILLGGHRVRIATHDDFKDFVLGTGRKVLCRRWESMVASGHPKAQGMAVEEGYRLATKLEFFPVGGSPKELMAYMVKNPGLLPGYESLTNGDIPAKQKMVREMLQSFYHSLYYPNSEAGQSFACDALIANPPSFAAPHLAEAFGLPLMLSFTMAWSPTSQWAHPLVNIQKTNASSQLSNYLSFGLAELMTWQGLGSVINKFRKRTLGLEALSAREGAGLADRLKIPFMYCWSPSVIPKPEDWKEHIGRYCVVTPLKTGVDRLALPSDVVGYFFLDDSHYEPSPELSAFLQYGPPPIYIGFGSIVVDDPDALTAIVFEATRLAGVRALVSAGWSNLGGTNVPEHVHLLGPIPHEWLFASNRVAAVVHHGGAGTTAIGLRNGRPTVVIPFFGDQPWQGDMVANAGAGPKPIPYKKLKAQNLAEAITTALSPEAKKSAAKLGQAIRQEHGEASAVESFHRHLPLQHMRCDLQPEKVASWWSTKYALKLNANAAAVLLKHKLLSENELESMRSREYPTTQKELFPLEGGIMSILQLMVTQTTALAQLFYKPKKGIVKTFTVWPLVIVDLHASLNAIPEFYGSTARRPQVDGIRSGLKEGGKSLYYGWADAFTGLVTTPKRGHRKHGTVGAVGGVFASLLDLQLKPALGTLGLIAHPINGAFIHYERWKRQGSNPLRSSRLQLGRDCMASTSESEQHRLIQMFNAALLHTDERKAELQRLAEEMAAEENTVADNSSSTTNVTPVRSGANTPVPAYEESAEKIRIDYYNNVLEKAPTPPPKDYPSGRHFM</sequence>
<reference evidence="1" key="1">
    <citation type="submission" date="2023-04" db="EMBL/GenBank/DDBJ databases">
        <title>Draft Genome sequencing of Naganishia species isolated from polar environments using Oxford Nanopore Technology.</title>
        <authorList>
            <person name="Leo P."/>
            <person name="Venkateswaran K."/>
        </authorList>
    </citation>
    <scope>NUCLEOTIDE SEQUENCE</scope>
    <source>
        <strain evidence="1">DBVPG 5303</strain>
    </source>
</reference>
<evidence type="ECO:0000313" key="1">
    <source>
        <dbReference type="EMBL" id="KAJ9128209.1"/>
    </source>
</evidence>
<dbReference type="Proteomes" id="UP001234202">
    <property type="component" value="Unassembled WGS sequence"/>
</dbReference>
<protein>
    <submittedName>
        <fullName evidence="1">Uncharacterized protein</fullName>
    </submittedName>
</protein>
<evidence type="ECO:0000313" key="2">
    <source>
        <dbReference type="Proteomes" id="UP001234202"/>
    </source>
</evidence>
<proteinExistence type="predicted"/>
<gene>
    <name evidence="1" type="ORF">QFC24_000501</name>
</gene>